<keyword evidence="1" id="KW-0378">Hydrolase</keyword>
<dbReference type="SUPFAM" id="SSF69304">
    <property type="entry name" value="Tricorn protease N-terminal domain"/>
    <property type="match status" value="1"/>
</dbReference>
<dbReference type="GO" id="GO:0004177">
    <property type="term" value="F:aminopeptidase activity"/>
    <property type="evidence" value="ECO:0007669"/>
    <property type="project" value="UniProtKB-KW"/>
</dbReference>
<dbReference type="RefSeq" id="WP_183204315.1">
    <property type="nucleotide sequence ID" value="NZ_BAAAER010000001.1"/>
</dbReference>
<keyword evidence="5" id="KW-1185">Reference proteome</keyword>
<dbReference type="Proteomes" id="UP000529946">
    <property type="component" value="Unassembled WGS sequence"/>
</dbReference>
<feature type="domain" description="Peptidase S9 prolyl oligopeptidase catalytic" evidence="3">
    <location>
        <begin position="597"/>
        <end position="772"/>
    </location>
</feature>
<feature type="chain" id="PRO_5030908932" evidence="2">
    <location>
        <begin position="23"/>
        <end position="793"/>
    </location>
</feature>
<accession>A0A7W6NP98</accession>
<dbReference type="Gene3D" id="3.40.50.1820">
    <property type="entry name" value="alpha/beta hydrolase"/>
    <property type="match status" value="1"/>
</dbReference>
<gene>
    <name evidence="4" type="ORF">GGR12_002056</name>
</gene>
<evidence type="ECO:0000313" key="5">
    <source>
        <dbReference type="Proteomes" id="UP000529946"/>
    </source>
</evidence>
<sequence>MRMVVVALAGLLAAACPSSARSEPLTVDAILALKSFGRVAIDPSGEVAVFEERRARSDLPRHDLEAEGANRYARLYRIDLDVPDRPRPLLAMEEDAGYSIGAFSPSGRRLAVFRLRNDEWRLGLVEIATGRVVWTEVAPDLGLWGRSLEWLTDDALVVLGMPDGALPPRLAGPRAEQARLLALRAAATAGSAAAITVGEDGAPEALSPRRLWRIDAVTGEAAAIADGPFLDLETSPDGRYAALLLDGPLLPPPAADTATEVRRARGLQIVDLISGSAVRPSDARNISTSLLAWSPASDALLVAGIDEEPARLLTIAPDGATRDVTPAGARPTTPIDFQGMATAEGGWLGGTPIFKGRSGSREGWFFADADASPLTGLSPDARLLAEGGSAVLFNSGGHVVRFDADDGHADLGPAASAANPRGPFGLRAQSGSLKAAFAVVAVGDGRLCRVWVDPDADSRCVAATPGAAISWSGGISLDRGALEDDPNALRLQRGQRREVVWRLNSELERISVAAPRRIAGVGGAGGWLYLPPNPTATPPVIVVPYQGESYPAPPWWMRRESTSLSMAPQLMAAAGYAILVPDLPATPEPADGLAHRILAVVDAAAAEGLVDAERIGLWGWSFGAWSAVMSAAQSPRFDAVVALNGPMNFSTVIGDVGSTLRLDGGHALAAAASARWLESGQAEMRDAYWRAPDRYRRNSPFEQADRIVAPTLLVVGEYDLMLGQSEQLYGALHRLNRPVALTLLIGEEHGLRSPGNIRLYYDQVRSWFDRYLMGSGGLAVPASDAPTPPSGPN</sequence>
<evidence type="ECO:0000256" key="2">
    <source>
        <dbReference type="SAM" id="SignalP"/>
    </source>
</evidence>
<dbReference type="Pfam" id="PF00326">
    <property type="entry name" value="Peptidase_S9"/>
    <property type="match status" value="1"/>
</dbReference>
<feature type="signal peptide" evidence="2">
    <location>
        <begin position="1"/>
        <end position="22"/>
    </location>
</feature>
<dbReference type="PANTHER" id="PTHR42776">
    <property type="entry name" value="SERINE PEPTIDASE S9 FAMILY MEMBER"/>
    <property type="match status" value="1"/>
</dbReference>
<keyword evidence="2" id="KW-0732">Signal</keyword>
<keyword evidence="4" id="KW-0031">Aminopeptidase</keyword>
<evidence type="ECO:0000256" key="1">
    <source>
        <dbReference type="ARBA" id="ARBA00022801"/>
    </source>
</evidence>
<dbReference type="PROSITE" id="PS51257">
    <property type="entry name" value="PROKAR_LIPOPROTEIN"/>
    <property type="match status" value="1"/>
</dbReference>
<comment type="caution">
    <text evidence="4">The sequence shown here is derived from an EMBL/GenBank/DDBJ whole genome shotgun (WGS) entry which is preliminary data.</text>
</comment>
<dbReference type="EMBL" id="JACIDM010000002">
    <property type="protein sequence ID" value="MBB4083190.1"/>
    <property type="molecule type" value="Genomic_DNA"/>
</dbReference>
<evidence type="ECO:0000313" key="4">
    <source>
        <dbReference type="EMBL" id="MBB4083190.1"/>
    </source>
</evidence>
<dbReference type="GO" id="GO:0004252">
    <property type="term" value="F:serine-type endopeptidase activity"/>
    <property type="evidence" value="ECO:0007669"/>
    <property type="project" value="TreeGrafter"/>
</dbReference>
<dbReference type="PANTHER" id="PTHR42776:SF27">
    <property type="entry name" value="DIPEPTIDYL PEPTIDASE FAMILY MEMBER 6"/>
    <property type="match status" value="1"/>
</dbReference>
<dbReference type="InterPro" id="IPR001375">
    <property type="entry name" value="Peptidase_S9_cat"/>
</dbReference>
<dbReference type="GO" id="GO:0006508">
    <property type="term" value="P:proteolysis"/>
    <property type="evidence" value="ECO:0007669"/>
    <property type="project" value="InterPro"/>
</dbReference>
<protein>
    <submittedName>
        <fullName evidence="4">Dipeptidyl aminopeptidase/acylaminoacyl peptidase</fullName>
    </submittedName>
</protein>
<organism evidence="4 5">
    <name type="scientific">Brevundimonas lenta</name>
    <dbReference type="NCBI Taxonomy" id="424796"/>
    <lineage>
        <taxon>Bacteria</taxon>
        <taxon>Pseudomonadati</taxon>
        <taxon>Pseudomonadota</taxon>
        <taxon>Alphaproteobacteria</taxon>
        <taxon>Caulobacterales</taxon>
        <taxon>Caulobacteraceae</taxon>
        <taxon>Brevundimonas</taxon>
    </lineage>
</organism>
<keyword evidence="4" id="KW-0645">Protease</keyword>
<dbReference type="InterPro" id="IPR029058">
    <property type="entry name" value="AB_hydrolase_fold"/>
</dbReference>
<proteinExistence type="predicted"/>
<dbReference type="SUPFAM" id="SSF53474">
    <property type="entry name" value="alpha/beta-Hydrolases"/>
    <property type="match status" value="1"/>
</dbReference>
<reference evidence="4 5" key="1">
    <citation type="submission" date="2020-08" db="EMBL/GenBank/DDBJ databases">
        <title>Genomic Encyclopedia of Type Strains, Phase IV (KMG-IV): sequencing the most valuable type-strain genomes for metagenomic binning, comparative biology and taxonomic classification.</title>
        <authorList>
            <person name="Goeker M."/>
        </authorList>
    </citation>
    <scope>NUCLEOTIDE SEQUENCE [LARGE SCALE GENOMIC DNA]</scope>
    <source>
        <strain evidence="4 5">DSM 23960</strain>
    </source>
</reference>
<name>A0A7W6NP98_9CAUL</name>
<evidence type="ECO:0000259" key="3">
    <source>
        <dbReference type="Pfam" id="PF00326"/>
    </source>
</evidence>
<dbReference type="AlphaFoldDB" id="A0A7W6NP98"/>